<dbReference type="Pfam" id="PF03108">
    <property type="entry name" value="DBD_Tnp_Mut"/>
    <property type="match status" value="1"/>
</dbReference>
<feature type="region of interest" description="Disordered" evidence="1">
    <location>
        <begin position="247"/>
        <end position="330"/>
    </location>
</feature>
<reference evidence="4" key="1">
    <citation type="submission" date="2020-07" db="EMBL/GenBank/DDBJ databases">
        <title>Genome sequence and genetic diversity analysis of an under-domesticated orphan crop, white fonio (Digitaria exilis).</title>
        <authorList>
            <person name="Bennetzen J.L."/>
            <person name="Chen S."/>
            <person name="Ma X."/>
            <person name="Wang X."/>
            <person name="Yssel A.E.J."/>
            <person name="Chaluvadi S.R."/>
            <person name="Johnson M."/>
            <person name="Gangashetty P."/>
            <person name="Hamidou F."/>
            <person name="Sanogo M.D."/>
            <person name="Zwaenepoel A."/>
            <person name="Wallace J."/>
            <person name="Van De Peer Y."/>
            <person name="Van Deynze A."/>
        </authorList>
    </citation>
    <scope>NUCLEOTIDE SEQUENCE</scope>
    <source>
        <tissue evidence="4">Leaves</tissue>
    </source>
</reference>
<name>A0A835DYB4_9POAL</name>
<feature type="domain" description="Transposase MuDR plant" evidence="3">
    <location>
        <begin position="414"/>
        <end position="466"/>
    </location>
</feature>
<sequence length="492" mass="53491">MAPLKLLLAAVLVAVADAVILSPAPATSAVAGTVVPSLAPANSSAIAGTVVPSQAPANTSSVSGTVVPSPAPANTSGVAGTVVSSPAPANASAVAGTVVLSPAPAPATSAVLEVARCLDLVPTESLCSLGFVLENGEFARMRQQISRFHRPPSFDDLVVQVNELFKVEREQWDICLRGRFDAGDKRAHYVLILIATKDDWMFTKDVVKGSQVNVAEIVVDFCTRGIGGHEVIQDDDPMEHLTQEHLTPQDALSEDDEDEDEDDEDVGESDDEHAFERCRANNSFGDLSRENEGVDNDDISESSDEEDTTMDPQEVPFVQPQRTTMDPGASHEPLDIPVELDDGPMLEELAGVGRVSLSSVRLASLTPLELRQLKAVNVEVSEVPIFHSNPSKAYCDSSLRLNPLDPDSGEQFIEKGMRFDSLEDLKFFLRDYSVRHHRPYNVVHSNKEERYTVTCQQMCSWKIWARPIPDERGKWKITKVRQPHTCGSSVVS</sequence>
<evidence type="ECO:0000313" key="4">
    <source>
        <dbReference type="EMBL" id="KAF8649314.1"/>
    </source>
</evidence>
<dbReference type="InterPro" id="IPR004332">
    <property type="entry name" value="Transposase_MuDR"/>
</dbReference>
<keyword evidence="2" id="KW-0732">Signal</keyword>
<evidence type="ECO:0000259" key="3">
    <source>
        <dbReference type="Pfam" id="PF03108"/>
    </source>
</evidence>
<protein>
    <recommendedName>
        <fullName evidence="3">Transposase MuDR plant domain-containing protein</fullName>
    </recommendedName>
</protein>
<gene>
    <name evidence="4" type="ORF">HU200_064349</name>
</gene>
<dbReference type="Proteomes" id="UP000636709">
    <property type="component" value="Unassembled WGS sequence"/>
</dbReference>
<organism evidence="4 5">
    <name type="scientific">Digitaria exilis</name>
    <dbReference type="NCBI Taxonomy" id="1010633"/>
    <lineage>
        <taxon>Eukaryota</taxon>
        <taxon>Viridiplantae</taxon>
        <taxon>Streptophyta</taxon>
        <taxon>Embryophyta</taxon>
        <taxon>Tracheophyta</taxon>
        <taxon>Spermatophyta</taxon>
        <taxon>Magnoliopsida</taxon>
        <taxon>Liliopsida</taxon>
        <taxon>Poales</taxon>
        <taxon>Poaceae</taxon>
        <taxon>PACMAD clade</taxon>
        <taxon>Panicoideae</taxon>
        <taxon>Panicodae</taxon>
        <taxon>Paniceae</taxon>
        <taxon>Anthephorinae</taxon>
        <taxon>Digitaria</taxon>
    </lineage>
</organism>
<feature type="signal peptide" evidence="2">
    <location>
        <begin position="1"/>
        <end position="18"/>
    </location>
</feature>
<dbReference type="EMBL" id="JACEFO010002770">
    <property type="protein sequence ID" value="KAF8649314.1"/>
    <property type="molecule type" value="Genomic_DNA"/>
</dbReference>
<proteinExistence type="predicted"/>
<accession>A0A835DYB4</accession>
<evidence type="ECO:0000313" key="5">
    <source>
        <dbReference type="Proteomes" id="UP000636709"/>
    </source>
</evidence>
<comment type="caution">
    <text evidence="4">The sequence shown here is derived from an EMBL/GenBank/DDBJ whole genome shotgun (WGS) entry which is preliminary data.</text>
</comment>
<keyword evidence="5" id="KW-1185">Reference proteome</keyword>
<feature type="compositionally biased region" description="Acidic residues" evidence="1">
    <location>
        <begin position="252"/>
        <end position="271"/>
    </location>
</feature>
<evidence type="ECO:0000256" key="1">
    <source>
        <dbReference type="SAM" id="MobiDB-lite"/>
    </source>
</evidence>
<feature type="compositionally biased region" description="Acidic residues" evidence="1">
    <location>
        <begin position="293"/>
        <end position="309"/>
    </location>
</feature>
<evidence type="ECO:0000256" key="2">
    <source>
        <dbReference type="SAM" id="SignalP"/>
    </source>
</evidence>
<feature type="chain" id="PRO_5032459605" description="Transposase MuDR plant domain-containing protein" evidence="2">
    <location>
        <begin position="19"/>
        <end position="492"/>
    </location>
</feature>
<dbReference type="AlphaFoldDB" id="A0A835DYB4"/>